<feature type="chain" id="PRO_5040970859" evidence="4">
    <location>
        <begin position="22"/>
        <end position="414"/>
    </location>
</feature>
<dbReference type="PANTHER" id="PTHR46093">
    <property type="entry name" value="ACYL-COA-BINDING DOMAIN-CONTAINING PROTEIN 5"/>
    <property type="match status" value="1"/>
</dbReference>
<dbReference type="Proteomes" id="UP001153678">
    <property type="component" value="Unassembled WGS sequence"/>
</dbReference>
<dbReference type="InterPro" id="IPR015915">
    <property type="entry name" value="Kelch-typ_b-propeller"/>
</dbReference>
<sequence>MYHNCIIQLFITLLSLTLVESAVKDARYDHSSAIIKDRLYILGGSAASDLSHPSSDIMYLDLKLSFNTFSPPWMGIMNNMNELTLASATTSKDQIILFGGVSKGLKNGPINVFDVNVQQWINPTIRGEEPESRLGVDIISDEGNKVYIFGGNKLNDSGEWEWFLDLRILNAMDFSWEPLIPAEELRARYTSVMLHGGVIAFIGGYVRKEENGQFSRSLVEMNEISLFHTFESKWHKEIAGGEIIEKRHGNITNELTTPTSMNSNIYILDTNNYSWISSYSYSNVSTSTATPQHRSDEISVGLIVGLIGAGIACTIIIIVAGILIHRKIWNRSDDDVIAIPTPGSSEIGNTLVRNDIVTVDDSNTDRNRYSVATIPPTSQSSNDRIRPISFVNISYSPTKPTKTSHASRPFNPYA</sequence>
<dbReference type="AlphaFoldDB" id="A0A9W4SWY9"/>
<keyword evidence="1" id="KW-0880">Kelch repeat</keyword>
<feature type="transmembrane region" description="Helical" evidence="3">
    <location>
        <begin position="300"/>
        <end position="324"/>
    </location>
</feature>
<keyword evidence="6" id="KW-1185">Reference proteome</keyword>
<accession>A0A9W4SWY9</accession>
<name>A0A9W4SWY9_9GLOM</name>
<keyword evidence="2" id="KW-0677">Repeat</keyword>
<dbReference type="SUPFAM" id="SSF117281">
    <property type="entry name" value="Kelch motif"/>
    <property type="match status" value="1"/>
</dbReference>
<keyword evidence="4" id="KW-0732">Signal</keyword>
<organism evidence="5 6">
    <name type="scientific">Funneliformis geosporum</name>
    <dbReference type="NCBI Taxonomy" id="1117311"/>
    <lineage>
        <taxon>Eukaryota</taxon>
        <taxon>Fungi</taxon>
        <taxon>Fungi incertae sedis</taxon>
        <taxon>Mucoromycota</taxon>
        <taxon>Glomeromycotina</taxon>
        <taxon>Glomeromycetes</taxon>
        <taxon>Glomerales</taxon>
        <taxon>Glomeraceae</taxon>
        <taxon>Funneliformis</taxon>
    </lineage>
</organism>
<evidence type="ECO:0000313" key="5">
    <source>
        <dbReference type="EMBL" id="CAI2184579.1"/>
    </source>
</evidence>
<dbReference type="PANTHER" id="PTHR46093:SF18">
    <property type="entry name" value="FIBRONECTIN TYPE-III DOMAIN-CONTAINING PROTEIN"/>
    <property type="match status" value="1"/>
</dbReference>
<evidence type="ECO:0000256" key="2">
    <source>
        <dbReference type="ARBA" id="ARBA00022737"/>
    </source>
</evidence>
<dbReference type="Pfam" id="PF24681">
    <property type="entry name" value="Kelch_KLHDC2_KLHL20_DRC7"/>
    <property type="match status" value="1"/>
</dbReference>
<evidence type="ECO:0000256" key="4">
    <source>
        <dbReference type="SAM" id="SignalP"/>
    </source>
</evidence>
<proteinExistence type="predicted"/>
<evidence type="ECO:0000256" key="1">
    <source>
        <dbReference type="ARBA" id="ARBA00022441"/>
    </source>
</evidence>
<protein>
    <submittedName>
        <fullName evidence="5">9468_t:CDS:1</fullName>
    </submittedName>
</protein>
<gene>
    <name evidence="5" type="ORF">FWILDA_LOCUS11648</name>
</gene>
<dbReference type="Gene3D" id="2.120.10.80">
    <property type="entry name" value="Kelch-type beta propeller"/>
    <property type="match status" value="1"/>
</dbReference>
<keyword evidence="3" id="KW-0812">Transmembrane</keyword>
<dbReference type="OrthoDB" id="2401218at2759"/>
<keyword evidence="3" id="KW-0472">Membrane</keyword>
<keyword evidence="3" id="KW-1133">Transmembrane helix</keyword>
<dbReference type="EMBL" id="CAMKVN010003384">
    <property type="protein sequence ID" value="CAI2184579.1"/>
    <property type="molecule type" value="Genomic_DNA"/>
</dbReference>
<reference evidence="5" key="1">
    <citation type="submission" date="2022-08" db="EMBL/GenBank/DDBJ databases">
        <authorList>
            <person name="Kallberg Y."/>
            <person name="Tangrot J."/>
            <person name="Rosling A."/>
        </authorList>
    </citation>
    <scope>NUCLEOTIDE SEQUENCE</scope>
    <source>
        <strain evidence="5">Wild A</strain>
    </source>
</reference>
<evidence type="ECO:0000313" key="6">
    <source>
        <dbReference type="Proteomes" id="UP001153678"/>
    </source>
</evidence>
<feature type="signal peptide" evidence="4">
    <location>
        <begin position="1"/>
        <end position="21"/>
    </location>
</feature>
<evidence type="ECO:0000256" key="3">
    <source>
        <dbReference type="SAM" id="Phobius"/>
    </source>
</evidence>
<comment type="caution">
    <text evidence="5">The sequence shown here is derived from an EMBL/GenBank/DDBJ whole genome shotgun (WGS) entry which is preliminary data.</text>
</comment>